<sequence length="392" mass="41689">MPTPWLAGVCSGLSVHLGISVALIRWIVVLSSFFFGAGILGYFLIAVLIPKDGDHVSLTSSDRLASGLEQLSAGNKKIAARNQLLMVGAAFLIFAVILVFSLQSASLEFYWLIGPLPIFAGIGMVWSQSNNLRNWRTLRFWLMVIAGITLVIIGVTILAAGGSPTLDLVKGGLYGAGVVLVIVLTLIPLWVRTSAELSNAQKRQVRDSERADIAAHLHDSVLQTLTLIRSHADNPQQVRALALGQERELRAWLYTGKNEAATSIAQALREHVESTEATYGVAVDLVSVGDAEPGPAELALIAAAGEAVTNAVRHGTPPVSVYLEVGRNTVEVFIKDRGVGFDLNAIPADRHGVRGSIIGRVERAGGSAVIRALSPGTEIHLSVPKTTNPQVG</sequence>
<evidence type="ECO:0000259" key="5">
    <source>
        <dbReference type="Pfam" id="PF04024"/>
    </source>
</evidence>
<organism evidence="7 8">
    <name type="scientific">Schaalia canis</name>
    <dbReference type="NCBI Taxonomy" id="100469"/>
    <lineage>
        <taxon>Bacteria</taxon>
        <taxon>Bacillati</taxon>
        <taxon>Actinomycetota</taxon>
        <taxon>Actinomycetes</taxon>
        <taxon>Actinomycetales</taxon>
        <taxon>Actinomycetaceae</taxon>
        <taxon>Schaalia</taxon>
    </lineage>
</organism>
<dbReference type="GO" id="GO:0005524">
    <property type="term" value="F:ATP binding"/>
    <property type="evidence" value="ECO:0007669"/>
    <property type="project" value="UniProtKB-KW"/>
</dbReference>
<accession>A0A3P1SC75</accession>
<reference evidence="7 8" key="1">
    <citation type="submission" date="2018-11" db="EMBL/GenBank/DDBJ databases">
        <title>Genomes From Bacteria Associated with the Canine Oral Cavity: a Test Case for Automated Genome-Based Taxonomic Assignment.</title>
        <authorList>
            <person name="Coil D.A."/>
            <person name="Jospin G."/>
            <person name="Darling A.E."/>
            <person name="Wallis C."/>
            <person name="Davis I.J."/>
            <person name="Harris S."/>
            <person name="Eisen J.A."/>
            <person name="Holcombe L.J."/>
            <person name="O'Flynn C."/>
        </authorList>
    </citation>
    <scope>NUCLEOTIDE SEQUENCE [LARGE SCALE GENOMIC DNA]</scope>
    <source>
        <strain evidence="7 8">OH770</strain>
    </source>
</reference>
<feature type="transmembrane region" description="Helical" evidence="4">
    <location>
        <begin position="138"/>
        <end position="160"/>
    </location>
</feature>
<keyword evidence="7" id="KW-0067">ATP-binding</keyword>
<feature type="transmembrane region" description="Helical" evidence="4">
    <location>
        <begin position="172"/>
        <end position="191"/>
    </location>
</feature>
<dbReference type="InterPro" id="IPR050482">
    <property type="entry name" value="Sensor_HK_TwoCompSys"/>
</dbReference>
<proteinExistence type="predicted"/>
<dbReference type="PANTHER" id="PTHR24421">
    <property type="entry name" value="NITRATE/NITRITE SENSOR PROTEIN NARX-RELATED"/>
    <property type="match status" value="1"/>
</dbReference>
<dbReference type="GO" id="GO:0000160">
    <property type="term" value="P:phosphorelay signal transduction system"/>
    <property type="evidence" value="ECO:0007669"/>
    <property type="project" value="UniProtKB-KW"/>
</dbReference>
<dbReference type="GO" id="GO:0016301">
    <property type="term" value="F:kinase activity"/>
    <property type="evidence" value="ECO:0007669"/>
    <property type="project" value="UniProtKB-KW"/>
</dbReference>
<dbReference type="SUPFAM" id="SSF55874">
    <property type="entry name" value="ATPase domain of HSP90 chaperone/DNA topoisomerase II/histidine kinase"/>
    <property type="match status" value="1"/>
</dbReference>
<dbReference type="Proteomes" id="UP000280444">
    <property type="component" value="Unassembled WGS sequence"/>
</dbReference>
<name>A0A3P1SC75_9ACTO</name>
<dbReference type="Pfam" id="PF13581">
    <property type="entry name" value="HATPase_c_2"/>
    <property type="match status" value="1"/>
</dbReference>
<feature type="domain" description="Phage shock protein PspC N-terminal" evidence="5">
    <location>
        <begin position="5"/>
        <end position="51"/>
    </location>
</feature>
<keyword evidence="8" id="KW-1185">Reference proteome</keyword>
<evidence type="ECO:0000256" key="2">
    <source>
        <dbReference type="ARBA" id="ARBA00022777"/>
    </source>
</evidence>
<evidence type="ECO:0000313" key="8">
    <source>
        <dbReference type="Proteomes" id="UP000280444"/>
    </source>
</evidence>
<dbReference type="Gene3D" id="3.30.565.10">
    <property type="entry name" value="Histidine kinase-like ATPase, C-terminal domain"/>
    <property type="match status" value="1"/>
</dbReference>
<keyword evidence="7" id="KW-0547">Nucleotide-binding</keyword>
<keyword evidence="3" id="KW-0902">Two-component regulatory system</keyword>
<evidence type="ECO:0000313" key="7">
    <source>
        <dbReference type="EMBL" id="RRC94659.1"/>
    </source>
</evidence>
<evidence type="ECO:0000256" key="1">
    <source>
        <dbReference type="ARBA" id="ARBA00022679"/>
    </source>
</evidence>
<dbReference type="InterPro" id="IPR003594">
    <property type="entry name" value="HATPase_dom"/>
</dbReference>
<keyword evidence="4" id="KW-1133">Transmembrane helix</keyword>
<dbReference type="InterPro" id="IPR007168">
    <property type="entry name" value="Phageshock_PspC_N"/>
</dbReference>
<keyword evidence="2" id="KW-0418">Kinase</keyword>
<dbReference type="InterPro" id="IPR036890">
    <property type="entry name" value="HATPase_C_sf"/>
</dbReference>
<evidence type="ECO:0000256" key="4">
    <source>
        <dbReference type="SAM" id="Phobius"/>
    </source>
</evidence>
<comment type="caution">
    <text evidence="7">The sequence shown here is derived from an EMBL/GenBank/DDBJ whole genome shotgun (WGS) entry which is preliminary data.</text>
</comment>
<feature type="transmembrane region" description="Helical" evidence="4">
    <location>
        <begin position="84"/>
        <end position="103"/>
    </location>
</feature>
<dbReference type="PANTHER" id="PTHR24421:SF61">
    <property type="entry name" value="OXYGEN SENSOR HISTIDINE KINASE NREB"/>
    <property type="match status" value="1"/>
</dbReference>
<gene>
    <name evidence="7" type="ORF">EII11_09270</name>
</gene>
<feature type="domain" description="Histidine kinase/HSP90-like ATPase" evidence="6">
    <location>
        <begin position="287"/>
        <end position="351"/>
    </location>
</feature>
<keyword evidence="4" id="KW-0812">Transmembrane</keyword>
<evidence type="ECO:0000256" key="3">
    <source>
        <dbReference type="ARBA" id="ARBA00023012"/>
    </source>
</evidence>
<dbReference type="AlphaFoldDB" id="A0A3P1SC75"/>
<dbReference type="OrthoDB" id="3534856at2"/>
<feature type="transmembrane region" description="Helical" evidence="4">
    <location>
        <begin position="109"/>
        <end position="126"/>
    </location>
</feature>
<feature type="transmembrane region" description="Helical" evidence="4">
    <location>
        <begin position="23"/>
        <end position="49"/>
    </location>
</feature>
<dbReference type="Pfam" id="PF04024">
    <property type="entry name" value="PspC"/>
    <property type="match status" value="1"/>
</dbReference>
<keyword evidence="1" id="KW-0808">Transferase</keyword>
<dbReference type="EMBL" id="RQZF01000012">
    <property type="protein sequence ID" value="RRC94659.1"/>
    <property type="molecule type" value="Genomic_DNA"/>
</dbReference>
<keyword evidence="4" id="KW-0472">Membrane</keyword>
<evidence type="ECO:0000259" key="6">
    <source>
        <dbReference type="Pfam" id="PF13581"/>
    </source>
</evidence>
<protein>
    <submittedName>
        <fullName evidence="7">ATP-binding protein</fullName>
    </submittedName>
</protein>